<feature type="transmembrane region" description="Helical" evidence="1">
    <location>
        <begin position="93"/>
        <end position="111"/>
    </location>
</feature>
<feature type="transmembrane region" description="Helical" evidence="1">
    <location>
        <begin position="64"/>
        <end position="81"/>
    </location>
</feature>
<dbReference type="AlphaFoldDB" id="A0A6J7TGI3"/>
<protein>
    <submittedName>
        <fullName evidence="2">Unannotated protein</fullName>
    </submittedName>
</protein>
<organism evidence="2">
    <name type="scientific">freshwater metagenome</name>
    <dbReference type="NCBI Taxonomy" id="449393"/>
    <lineage>
        <taxon>unclassified sequences</taxon>
        <taxon>metagenomes</taxon>
        <taxon>ecological metagenomes</taxon>
    </lineage>
</organism>
<keyword evidence="1" id="KW-1133">Transmembrane helix</keyword>
<feature type="transmembrane region" description="Helical" evidence="1">
    <location>
        <begin position="20"/>
        <end position="44"/>
    </location>
</feature>
<gene>
    <name evidence="2" type="ORF">UFOPK4293_01075</name>
</gene>
<reference evidence="2" key="1">
    <citation type="submission" date="2020-05" db="EMBL/GenBank/DDBJ databases">
        <authorList>
            <person name="Chiriac C."/>
            <person name="Salcher M."/>
            <person name="Ghai R."/>
            <person name="Kavagutti S V."/>
        </authorList>
    </citation>
    <scope>NUCLEOTIDE SEQUENCE</scope>
</reference>
<name>A0A6J7TGI3_9ZZZZ</name>
<accession>A0A6J7TGI3</accession>
<evidence type="ECO:0000256" key="1">
    <source>
        <dbReference type="SAM" id="Phobius"/>
    </source>
</evidence>
<proteinExistence type="predicted"/>
<keyword evidence="1" id="KW-0472">Membrane</keyword>
<keyword evidence="1" id="KW-0812">Transmembrane</keyword>
<dbReference type="EMBL" id="CAFBQH010000064">
    <property type="protein sequence ID" value="CAB5052077.1"/>
    <property type="molecule type" value="Genomic_DNA"/>
</dbReference>
<sequence>MWIVASIAYGGLRTALVWRFLHQFGVNVWVFGVIELIASALYGLSSARVVTHLLARNWSELRKWGLLAVISYAAPDVYVFVSAGTLPGSYLDVLIGIVLVTAALTVIGIVGEVRRGRQKPA</sequence>
<evidence type="ECO:0000313" key="2">
    <source>
        <dbReference type="EMBL" id="CAB5052077.1"/>
    </source>
</evidence>